<gene>
    <name evidence="1" type="ORF">BTO10_02630</name>
</gene>
<name>A0A2S7VNQ1_9VIBR</name>
<organism evidence="1 2">
    <name type="scientific">Vibrio chagasii</name>
    <dbReference type="NCBI Taxonomy" id="170679"/>
    <lineage>
        <taxon>Bacteria</taxon>
        <taxon>Pseudomonadati</taxon>
        <taxon>Pseudomonadota</taxon>
        <taxon>Gammaproteobacteria</taxon>
        <taxon>Vibrionales</taxon>
        <taxon>Vibrionaceae</taxon>
        <taxon>Vibrio</taxon>
    </lineage>
</organism>
<evidence type="ECO:0000313" key="1">
    <source>
        <dbReference type="EMBL" id="PQJ63729.1"/>
    </source>
</evidence>
<dbReference type="AlphaFoldDB" id="A0A2S7VNQ1"/>
<comment type="caution">
    <text evidence="1">The sequence shown here is derived from an EMBL/GenBank/DDBJ whole genome shotgun (WGS) entry which is preliminary data.</text>
</comment>
<dbReference type="EMBL" id="MSCI01000001">
    <property type="protein sequence ID" value="PQJ63729.1"/>
    <property type="molecule type" value="Genomic_DNA"/>
</dbReference>
<dbReference type="Proteomes" id="UP000238707">
    <property type="component" value="Unassembled WGS sequence"/>
</dbReference>
<reference evidence="1 2" key="1">
    <citation type="submission" date="2016-12" db="EMBL/GenBank/DDBJ databases">
        <title>Diversity of luminous bacteria.</title>
        <authorList>
            <person name="Yoshizawa S."/>
            <person name="Kogure K."/>
        </authorList>
    </citation>
    <scope>NUCLEOTIDE SEQUENCE [LARGE SCALE GENOMIC DNA]</scope>
    <source>
        <strain evidence="1 2">LC2-408</strain>
    </source>
</reference>
<evidence type="ECO:0000313" key="2">
    <source>
        <dbReference type="Proteomes" id="UP000238707"/>
    </source>
</evidence>
<keyword evidence="2" id="KW-1185">Reference proteome</keyword>
<protein>
    <submittedName>
        <fullName evidence="1">Uncharacterized protein</fullName>
    </submittedName>
</protein>
<proteinExistence type="predicted"/>
<sequence length="68" mass="7752">MKRPILVASDLRPCASVDETQRKNGNSTDGEKLDVILRAYRFAMILAEDNVDMMTTQPYDLSGFYCYI</sequence>
<accession>A0A2S7VNQ1</accession>